<evidence type="ECO:0000256" key="6">
    <source>
        <dbReference type="PROSITE-ProRule" id="PRU00843"/>
    </source>
</evidence>
<reference evidence="8" key="2">
    <citation type="submission" date="2025-09" db="UniProtKB">
        <authorList>
            <consortium name="Ensembl"/>
        </authorList>
    </citation>
    <scope>IDENTIFICATION</scope>
</reference>
<proteinExistence type="inferred from homology"/>
<comment type="caution">
    <text evidence="6">Lacks conserved residue(s) required for the propagation of feature annotation.</text>
</comment>
<evidence type="ECO:0000256" key="5">
    <source>
        <dbReference type="ARBA" id="ARBA00022840"/>
    </source>
</evidence>
<evidence type="ECO:0000313" key="8">
    <source>
        <dbReference type="Ensembl" id="ENSPKIP00000000783.1"/>
    </source>
</evidence>
<dbReference type="PANTHER" id="PTHR11547">
    <property type="entry name" value="ARGININE OR CREATINE KINASE"/>
    <property type="match status" value="1"/>
</dbReference>
<dbReference type="GO" id="GO:0005615">
    <property type="term" value="C:extracellular space"/>
    <property type="evidence" value="ECO:0007669"/>
    <property type="project" value="TreeGrafter"/>
</dbReference>
<keyword evidence="2 6" id="KW-0808">Transferase</keyword>
<organism evidence="8 9">
    <name type="scientific">Paramormyrops kingsleyae</name>
    <dbReference type="NCBI Taxonomy" id="1676925"/>
    <lineage>
        <taxon>Eukaryota</taxon>
        <taxon>Metazoa</taxon>
        <taxon>Chordata</taxon>
        <taxon>Craniata</taxon>
        <taxon>Vertebrata</taxon>
        <taxon>Euteleostomi</taxon>
        <taxon>Actinopterygii</taxon>
        <taxon>Neopterygii</taxon>
        <taxon>Teleostei</taxon>
        <taxon>Osteoglossocephala</taxon>
        <taxon>Osteoglossomorpha</taxon>
        <taxon>Osteoglossiformes</taxon>
        <taxon>Mormyridae</taxon>
        <taxon>Paramormyrops</taxon>
    </lineage>
</organism>
<keyword evidence="9" id="KW-1185">Reference proteome</keyword>
<protein>
    <recommendedName>
        <fullName evidence="1">creatine kinase</fullName>
        <ecNumber evidence="1">2.7.3.2</ecNumber>
    </recommendedName>
</protein>
<feature type="binding site" evidence="6">
    <location>
        <begin position="54"/>
        <end position="58"/>
    </location>
    <ligand>
        <name>ATP</name>
        <dbReference type="ChEBI" id="CHEBI:30616"/>
    </ligand>
</feature>
<feature type="binding site" evidence="6">
    <location>
        <begin position="211"/>
        <end position="215"/>
    </location>
    <ligand>
        <name>ATP</name>
        <dbReference type="ChEBI" id="CHEBI:30616"/>
    </ligand>
</feature>
<dbReference type="InterPro" id="IPR014746">
    <property type="entry name" value="Gln_synth/guanido_kin_cat_dom"/>
</dbReference>
<feature type="binding site" evidence="6">
    <location>
        <begin position="239"/>
        <end position="244"/>
    </location>
    <ligand>
        <name>ATP</name>
        <dbReference type="ChEBI" id="CHEBI:30616"/>
    </ligand>
</feature>
<feature type="binding site" evidence="6">
    <location>
        <position position="155"/>
    </location>
    <ligand>
        <name>ATP</name>
        <dbReference type="ChEBI" id="CHEBI:30616"/>
    </ligand>
</feature>
<evidence type="ECO:0000256" key="2">
    <source>
        <dbReference type="ARBA" id="ARBA00022679"/>
    </source>
</evidence>
<dbReference type="InterPro" id="IPR022414">
    <property type="entry name" value="ATP-guanido_PTrfase_cat"/>
</dbReference>
<evidence type="ECO:0000256" key="1">
    <source>
        <dbReference type="ARBA" id="ARBA00012231"/>
    </source>
</evidence>
<dbReference type="Pfam" id="PF00217">
    <property type="entry name" value="ATP-gua_Ptrans"/>
    <property type="match status" value="1"/>
</dbReference>
<dbReference type="GO" id="GO:0046314">
    <property type="term" value="P:phosphocreatine biosynthetic process"/>
    <property type="evidence" value="ECO:0007669"/>
    <property type="project" value="InterPro"/>
</dbReference>
<evidence type="ECO:0000259" key="7">
    <source>
        <dbReference type="PROSITE" id="PS51510"/>
    </source>
</evidence>
<dbReference type="EC" id="2.7.3.2" evidence="1"/>
<dbReference type="Ensembl" id="ENSPKIT00000024684.1">
    <property type="protein sequence ID" value="ENSPKIP00000000783.1"/>
    <property type="gene ID" value="ENSPKIG00000019330.1"/>
</dbReference>
<feature type="domain" description="Phosphagen kinase C-terminal" evidence="7">
    <location>
        <begin position="51"/>
        <end position="280"/>
    </location>
</feature>
<evidence type="ECO:0000256" key="3">
    <source>
        <dbReference type="ARBA" id="ARBA00022741"/>
    </source>
</evidence>
<comment type="similarity">
    <text evidence="6">Belongs to the ATP:guanido phosphotransferase family.</text>
</comment>
<keyword evidence="4 6" id="KW-0418">Kinase</keyword>
<dbReference type="STRING" id="1676925.ENSPKIP00000000783"/>
<dbReference type="GO" id="GO:0004111">
    <property type="term" value="F:creatine kinase activity"/>
    <property type="evidence" value="ECO:0007669"/>
    <property type="project" value="UniProtKB-EC"/>
</dbReference>
<evidence type="ECO:0000256" key="4">
    <source>
        <dbReference type="ARBA" id="ARBA00022777"/>
    </source>
</evidence>
<dbReference type="Gene3D" id="3.30.590.10">
    <property type="entry name" value="Glutamine synthetase/guanido kinase, catalytic domain"/>
    <property type="match status" value="1"/>
</dbReference>
<evidence type="ECO:0000313" key="9">
    <source>
        <dbReference type="Proteomes" id="UP000261540"/>
    </source>
</evidence>
<sequence length="295" mass="33495">MLLWINKKCGGWTRDMSAGTESMIIPRQSVLQTLVWRVRGRQGGDDLDGSYALGCSVSVRRSVDGFTFPTHCSRGERRRLYALASKALSQLDGEFPGHLYSLEELKDRKLAEGPVVPSSLLMRIGAARDWPDSRAVWVAKEDSLVVRINFEDHLRLVSEHSDSNIKKAFETVCINLQRLEVIYKQMRHEFIWKEHLGWVVSSPAEVGTGLRASVQVKLQRMARHKHLEDILERLRLRMDTTESSGVYRVMNAHTIGLTEVQIMQLLVDGVKLLIEMEKALKDPEGGIEHLVPTQK</sequence>
<keyword evidence="5 6" id="KW-0067">ATP-binding</keyword>
<accession>A0A3B3Q3M2</accession>
<dbReference type="InterPro" id="IPR000749">
    <property type="entry name" value="ATP-guanido_PTrfase"/>
</dbReference>
<name>A0A3B3Q3M2_9TELE</name>
<dbReference type="PANTHER" id="PTHR11547:SF52">
    <property type="entry name" value="CREATINE KINASE"/>
    <property type="match status" value="1"/>
</dbReference>
<dbReference type="PROSITE" id="PS51510">
    <property type="entry name" value="PHOSPHAGEN_KINASE_C"/>
    <property type="match status" value="1"/>
</dbReference>
<dbReference type="AlphaFoldDB" id="A0A3B3Q3M2"/>
<dbReference type="GO" id="GO:0005524">
    <property type="term" value="F:ATP binding"/>
    <property type="evidence" value="ECO:0007669"/>
    <property type="project" value="UniProtKB-UniRule"/>
</dbReference>
<dbReference type="SUPFAM" id="SSF55931">
    <property type="entry name" value="Glutamine synthetase/guanido kinase"/>
    <property type="match status" value="1"/>
</dbReference>
<dbReference type="GeneTree" id="ENSGT00950000182772"/>
<keyword evidence="3 6" id="KW-0547">Nucleotide-binding</keyword>
<reference evidence="8" key="1">
    <citation type="submission" date="2025-08" db="UniProtKB">
        <authorList>
            <consortium name="Ensembl"/>
        </authorList>
    </citation>
    <scope>IDENTIFICATION</scope>
</reference>
<dbReference type="Proteomes" id="UP000261540">
    <property type="component" value="Unplaced"/>
</dbReference>